<reference evidence="2" key="1">
    <citation type="submission" date="2023-07" db="EMBL/GenBank/DDBJ databases">
        <title>Yangia mangrovi SAOS 153D genome.</title>
        <authorList>
            <person name="Verma A."/>
            <person name="Pal Y."/>
            <person name="Sundharam S."/>
            <person name="Bisht B."/>
            <person name="Srinivasan K."/>
        </authorList>
    </citation>
    <scope>NUCLEOTIDE SEQUENCE [LARGE SCALE GENOMIC DNA]</scope>
    <source>
        <strain evidence="2">SAOS 153D</strain>
    </source>
</reference>
<comment type="caution">
    <text evidence="1">The sequence shown here is derived from an EMBL/GenBank/DDBJ whole genome shotgun (WGS) entry which is preliminary data.</text>
</comment>
<name>A0ABT2KPW6_9RHOB</name>
<evidence type="ECO:0000313" key="2">
    <source>
        <dbReference type="Proteomes" id="UP000217448"/>
    </source>
</evidence>
<protein>
    <submittedName>
        <fullName evidence="1">Uncharacterized protein</fullName>
    </submittedName>
</protein>
<dbReference type="RefSeq" id="WP_260349431.1">
    <property type="nucleotide sequence ID" value="NZ_NTHN02000025.1"/>
</dbReference>
<gene>
    <name evidence="1" type="ORF">CLG85_014205</name>
</gene>
<dbReference type="Proteomes" id="UP000217448">
    <property type="component" value="Unassembled WGS sequence"/>
</dbReference>
<keyword evidence="2" id="KW-1185">Reference proteome</keyword>
<evidence type="ECO:0000313" key="1">
    <source>
        <dbReference type="EMBL" id="MCT4371412.1"/>
    </source>
</evidence>
<sequence length="93" mass="9864">MGNARMPVLALILFAGPFFIAPHARDLQATFPPQGSLDAARIADILGGHRVPETTLNTLWFGSGAAPRAMPEATTRLTAALGPRPRQCTSLEV</sequence>
<organism evidence="1 2">
    <name type="scientific">Alloyangia mangrovi</name>
    <dbReference type="NCBI Taxonomy" id="1779329"/>
    <lineage>
        <taxon>Bacteria</taxon>
        <taxon>Pseudomonadati</taxon>
        <taxon>Pseudomonadota</taxon>
        <taxon>Alphaproteobacteria</taxon>
        <taxon>Rhodobacterales</taxon>
        <taxon>Roseobacteraceae</taxon>
        <taxon>Alloyangia</taxon>
    </lineage>
</organism>
<dbReference type="EMBL" id="NTHN02000025">
    <property type="protein sequence ID" value="MCT4371412.1"/>
    <property type="molecule type" value="Genomic_DNA"/>
</dbReference>
<proteinExistence type="predicted"/>
<accession>A0ABT2KPW6</accession>